<protein>
    <submittedName>
        <fullName evidence="1">11684_t:CDS:1</fullName>
    </submittedName>
</protein>
<comment type="caution">
    <text evidence="1">The sequence shown here is derived from an EMBL/GenBank/DDBJ whole genome shotgun (WGS) entry which is preliminary data.</text>
</comment>
<keyword evidence="2" id="KW-1185">Reference proteome</keyword>
<evidence type="ECO:0000313" key="1">
    <source>
        <dbReference type="EMBL" id="CAG8528907.1"/>
    </source>
</evidence>
<sequence>MNTSKFLNETTEIERNIDEISVNVRQVQTIQTRLLTATSAQQETTFSQERDRLTDIILKSLSETKDRIRKIESENIKLQRINHPDVTLRENRHALLKRKFTNALNTYREIEDSYMQLQKDRIIRQYRFVKPEATQEEIESYLQNPNGNSFFSQTSLGIGDAKAALAEVQRRHDDIQHIEKTIAELLKLFDEIRLHVEESDPKIQEIETTAVEHVVEMEKVVVTLEEATADAQSARNKKWICA</sequence>
<organism evidence="1 2">
    <name type="scientific">Dentiscutata heterogama</name>
    <dbReference type="NCBI Taxonomy" id="1316150"/>
    <lineage>
        <taxon>Eukaryota</taxon>
        <taxon>Fungi</taxon>
        <taxon>Fungi incertae sedis</taxon>
        <taxon>Mucoromycota</taxon>
        <taxon>Glomeromycotina</taxon>
        <taxon>Glomeromycetes</taxon>
        <taxon>Diversisporales</taxon>
        <taxon>Gigasporaceae</taxon>
        <taxon>Dentiscutata</taxon>
    </lineage>
</organism>
<evidence type="ECO:0000313" key="2">
    <source>
        <dbReference type="Proteomes" id="UP000789702"/>
    </source>
</evidence>
<reference evidence="1" key="1">
    <citation type="submission" date="2021-06" db="EMBL/GenBank/DDBJ databases">
        <authorList>
            <person name="Kallberg Y."/>
            <person name="Tangrot J."/>
            <person name="Rosling A."/>
        </authorList>
    </citation>
    <scope>NUCLEOTIDE SEQUENCE</scope>
    <source>
        <strain evidence="1">IL203A</strain>
    </source>
</reference>
<accession>A0ACA9LIQ6</accession>
<dbReference type="Proteomes" id="UP000789702">
    <property type="component" value="Unassembled WGS sequence"/>
</dbReference>
<proteinExistence type="predicted"/>
<feature type="non-terminal residue" evidence="1">
    <location>
        <position position="242"/>
    </location>
</feature>
<gene>
    <name evidence="1" type="ORF">DHETER_LOCUS4274</name>
</gene>
<name>A0ACA9LIQ6_9GLOM</name>
<dbReference type="EMBL" id="CAJVPU010004179">
    <property type="protein sequence ID" value="CAG8528907.1"/>
    <property type="molecule type" value="Genomic_DNA"/>
</dbReference>